<dbReference type="PANTHER" id="PTHR34374:SF1">
    <property type="entry name" value="LARGE RIBOSOMAL RNA SUBUNIT ACCUMULATION PROTEIN YCED HOMOLOG 1, CHLOROPLASTIC"/>
    <property type="match status" value="1"/>
</dbReference>
<organism evidence="1 2">
    <name type="scientific">Rhodococcoides corynebacterioides</name>
    <dbReference type="NCBI Taxonomy" id="53972"/>
    <lineage>
        <taxon>Bacteria</taxon>
        <taxon>Bacillati</taxon>
        <taxon>Actinomycetota</taxon>
        <taxon>Actinomycetes</taxon>
        <taxon>Mycobacteriales</taxon>
        <taxon>Nocardiaceae</taxon>
        <taxon>Rhodococcoides</taxon>
    </lineage>
</organism>
<evidence type="ECO:0000313" key="1">
    <source>
        <dbReference type="EMBL" id="MBM7415007.1"/>
    </source>
</evidence>
<dbReference type="EMBL" id="JAFBBK010000001">
    <property type="protein sequence ID" value="MBM7415007.1"/>
    <property type="molecule type" value="Genomic_DNA"/>
</dbReference>
<dbReference type="InterPro" id="IPR003772">
    <property type="entry name" value="YceD"/>
</dbReference>
<name>A0ABS2KSV9_9NOCA</name>
<evidence type="ECO:0000313" key="2">
    <source>
        <dbReference type="Proteomes" id="UP000703038"/>
    </source>
</evidence>
<reference evidence="1 2" key="1">
    <citation type="submission" date="2021-01" db="EMBL/GenBank/DDBJ databases">
        <title>Genomics of switchgrass bacterial isolates.</title>
        <authorList>
            <person name="Shade A."/>
        </authorList>
    </citation>
    <scope>NUCLEOTIDE SEQUENCE [LARGE SCALE GENOMIC DNA]</scope>
    <source>
        <strain evidence="1 2">PvP111</strain>
    </source>
</reference>
<proteinExistence type="predicted"/>
<accession>A0ABS2KSV9</accession>
<dbReference type="PANTHER" id="PTHR34374">
    <property type="entry name" value="LARGE RIBOSOMAL RNA SUBUNIT ACCUMULATION PROTEIN YCED HOMOLOG 1, CHLOROPLASTIC"/>
    <property type="match status" value="1"/>
</dbReference>
<evidence type="ECO:0008006" key="3">
    <source>
        <dbReference type="Google" id="ProtNLM"/>
    </source>
</evidence>
<dbReference type="Pfam" id="PF02620">
    <property type="entry name" value="YceD"/>
    <property type="match status" value="1"/>
</dbReference>
<sequence length="191" mass="20620">MSPAARRHSAEPVSGLVVDTRRLGRRAGSMMPVARTVPSPSRIGLDLIAIQEGADIDLDLRFESVSEGVLVSGTVDADTVGECSRCLEPFTSHVQLHLTELYAYPNSVTEATTDEDDLYRVEDDAIDLEPLIVDVAGLTLPLRPLCTEDCQGLCPECGIRLSIAEPGHAHETIDPRWAGLAAKLQTDTDQT</sequence>
<comment type="caution">
    <text evidence="1">The sequence shown here is derived from an EMBL/GenBank/DDBJ whole genome shotgun (WGS) entry which is preliminary data.</text>
</comment>
<protein>
    <recommendedName>
        <fullName evidence="3">DUF177 domain-containing protein</fullName>
    </recommendedName>
</protein>
<gene>
    <name evidence="1" type="ORF">JOE42_001740</name>
</gene>
<keyword evidence="2" id="KW-1185">Reference proteome</keyword>
<dbReference type="Proteomes" id="UP000703038">
    <property type="component" value="Unassembled WGS sequence"/>
</dbReference>